<feature type="transmembrane region" description="Helical" evidence="1">
    <location>
        <begin position="54"/>
        <end position="73"/>
    </location>
</feature>
<evidence type="ECO:0000256" key="1">
    <source>
        <dbReference type="SAM" id="Phobius"/>
    </source>
</evidence>
<evidence type="ECO:0000313" key="4">
    <source>
        <dbReference type="Proteomes" id="UP000612808"/>
    </source>
</evidence>
<reference evidence="3" key="1">
    <citation type="submission" date="2021-01" db="EMBL/GenBank/DDBJ databases">
        <title>Whole genome shotgun sequence of Actinocatenispora rupis NBRC 107355.</title>
        <authorList>
            <person name="Komaki H."/>
            <person name="Tamura T."/>
        </authorList>
    </citation>
    <scope>NUCLEOTIDE SEQUENCE</scope>
    <source>
        <strain evidence="3">NBRC 107355</strain>
    </source>
</reference>
<evidence type="ECO:0000256" key="2">
    <source>
        <dbReference type="SAM" id="SignalP"/>
    </source>
</evidence>
<accession>A0A8J3NCM0</accession>
<evidence type="ECO:0000313" key="3">
    <source>
        <dbReference type="EMBL" id="GID10589.1"/>
    </source>
</evidence>
<keyword evidence="1" id="KW-1133">Transmembrane helix</keyword>
<proteinExistence type="predicted"/>
<dbReference type="Pfam" id="PF14019">
    <property type="entry name" value="DUF4235"/>
    <property type="match status" value="1"/>
</dbReference>
<gene>
    <name evidence="3" type="ORF">Aru02nite_14780</name>
</gene>
<feature type="signal peptide" evidence="2">
    <location>
        <begin position="1"/>
        <end position="29"/>
    </location>
</feature>
<evidence type="ECO:0008006" key="5">
    <source>
        <dbReference type="Google" id="ProtNLM"/>
    </source>
</evidence>
<keyword evidence="2" id="KW-0732">Signal</keyword>
<keyword evidence="4" id="KW-1185">Reference proteome</keyword>
<comment type="caution">
    <text evidence="3">The sequence shown here is derived from an EMBL/GenBank/DDBJ whole genome shotgun (WGS) entry which is preliminary data.</text>
</comment>
<dbReference type="AlphaFoldDB" id="A0A8J3NCM0"/>
<keyword evidence="1" id="KW-0812">Transmembrane</keyword>
<sequence>MAAMSKLGWKVTALAFALPLGFAARKAVAAGWRAVRHEDPPEHHNDFEAGWGETLVWAAVSGVAIAAAELVAARGAAVVWRSLTGNEPPGHEHEPAEIEA</sequence>
<name>A0A8J3NCM0_9ACTN</name>
<feature type="chain" id="PRO_5035295654" description="DUF4235 domain-containing protein" evidence="2">
    <location>
        <begin position="30"/>
        <end position="100"/>
    </location>
</feature>
<dbReference type="EMBL" id="BOMB01000008">
    <property type="protein sequence ID" value="GID10589.1"/>
    <property type="molecule type" value="Genomic_DNA"/>
</dbReference>
<protein>
    <recommendedName>
        <fullName evidence="5">DUF4235 domain-containing protein</fullName>
    </recommendedName>
</protein>
<keyword evidence="1" id="KW-0472">Membrane</keyword>
<dbReference type="Proteomes" id="UP000612808">
    <property type="component" value="Unassembled WGS sequence"/>
</dbReference>
<dbReference type="InterPro" id="IPR025329">
    <property type="entry name" value="DUF4235"/>
</dbReference>
<organism evidence="3 4">
    <name type="scientific">Actinocatenispora rupis</name>
    <dbReference type="NCBI Taxonomy" id="519421"/>
    <lineage>
        <taxon>Bacteria</taxon>
        <taxon>Bacillati</taxon>
        <taxon>Actinomycetota</taxon>
        <taxon>Actinomycetes</taxon>
        <taxon>Micromonosporales</taxon>
        <taxon>Micromonosporaceae</taxon>
        <taxon>Actinocatenispora</taxon>
    </lineage>
</organism>